<proteinExistence type="predicted"/>
<dbReference type="Pfam" id="PF05402">
    <property type="entry name" value="PqqD"/>
    <property type="match status" value="1"/>
</dbReference>
<dbReference type="Gene3D" id="1.10.10.1150">
    <property type="entry name" value="Coenzyme PQQ synthesis protein D (PqqD)"/>
    <property type="match status" value="1"/>
</dbReference>
<dbReference type="RefSeq" id="WP_256616989.1">
    <property type="nucleotide sequence ID" value="NZ_JANIBK010000180.1"/>
</dbReference>
<sequence length="82" mass="9122">MSAEVDDALVLMSIEKGNYYSLDAIGADIWRRLERRIAVSELCAILGEEYDADPETIRRDVLALLDALAKECLIEILPDPTA</sequence>
<evidence type="ECO:0000313" key="1">
    <source>
        <dbReference type="EMBL" id="MCQ8130568.1"/>
    </source>
</evidence>
<reference evidence="1 2" key="1">
    <citation type="submission" date="2022-07" db="EMBL/GenBank/DDBJ databases">
        <title>Methylomonas rivi sp. nov., Methylomonas rosea sp. nov., Methylomonas aureus sp. nov. and Methylomonas subterranea sp. nov., four novel methanotrophs isolated from a freshwater creek and the deep terrestrial subsurface.</title>
        <authorList>
            <person name="Abin C."/>
            <person name="Sankaranarayanan K."/>
            <person name="Garner C."/>
            <person name="Sindelar R."/>
            <person name="Kotary K."/>
            <person name="Garner R."/>
            <person name="Barclay S."/>
            <person name="Lawson P."/>
            <person name="Krumholz L."/>
        </authorList>
    </citation>
    <scope>NUCLEOTIDE SEQUENCE [LARGE SCALE GENOMIC DNA]</scope>
    <source>
        <strain evidence="1 2">WSC-6</strain>
    </source>
</reference>
<protein>
    <submittedName>
        <fullName evidence="1">PqqD family peptide modification chaperone</fullName>
    </submittedName>
</protein>
<dbReference type="Proteomes" id="UP001524586">
    <property type="component" value="Unassembled WGS sequence"/>
</dbReference>
<dbReference type="InterPro" id="IPR008792">
    <property type="entry name" value="PQQD"/>
</dbReference>
<keyword evidence="2" id="KW-1185">Reference proteome</keyword>
<comment type="caution">
    <text evidence="1">The sequence shown here is derived from an EMBL/GenBank/DDBJ whole genome shotgun (WGS) entry which is preliminary data.</text>
</comment>
<gene>
    <name evidence="1" type="ORF">NP596_19060</name>
</gene>
<dbReference type="InterPro" id="IPR041881">
    <property type="entry name" value="PqqD_sf"/>
</dbReference>
<evidence type="ECO:0000313" key="2">
    <source>
        <dbReference type="Proteomes" id="UP001524586"/>
    </source>
</evidence>
<accession>A0ABT1U9N2</accession>
<organism evidence="1 2">
    <name type="scientific">Methylomonas rivi</name>
    <dbReference type="NCBI Taxonomy" id="2952226"/>
    <lineage>
        <taxon>Bacteria</taxon>
        <taxon>Pseudomonadati</taxon>
        <taxon>Pseudomonadota</taxon>
        <taxon>Gammaproteobacteria</taxon>
        <taxon>Methylococcales</taxon>
        <taxon>Methylococcaceae</taxon>
        <taxon>Methylomonas</taxon>
    </lineage>
</organism>
<name>A0ABT1U9N2_9GAMM</name>
<dbReference type="EMBL" id="JANIBK010000180">
    <property type="protein sequence ID" value="MCQ8130568.1"/>
    <property type="molecule type" value="Genomic_DNA"/>
</dbReference>